<dbReference type="PANTHER" id="PTHR23513:SF6">
    <property type="entry name" value="MAJOR FACILITATOR SUPERFAMILY ASSOCIATED DOMAIN-CONTAINING PROTEIN"/>
    <property type="match status" value="1"/>
</dbReference>
<feature type="transmembrane region" description="Helical" evidence="7">
    <location>
        <begin position="269"/>
        <end position="288"/>
    </location>
</feature>
<evidence type="ECO:0000256" key="6">
    <source>
        <dbReference type="ARBA" id="ARBA00023136"/>
    </source>
</evidence>
<feature type="transmembrane region" description="Helical" evidence="7">
    <location>
        <begin position="12"/>
        <end position="34"/>
    </location>
</feature>
<organism evidence="9 10">
    <name type="scientific">Microbulbifer harenosus</name>
    <dbReference type="NCBI Taxonomy" id="2576840"/>
    <lineage>
        <taxon>Bacteria</taxon>
        <taxon>Pseudomonadati</taxon>
        <taxon>Pseudomonadota</taxon>
        <taxon>Gammaproteobacteria</taxon>
        <taxon>Cellvibrionales</taxon>
        <taxon>Microbulbiferaceae</taxon>
        <taxon>Microbulbifer</taxon>
    </lineage>
</organism>
<keyword evidence="10" id="KW-1185">Reference proteome</keyword>
<feature type="transmembrane region" description="Helical" evidence="7">
    <location>
        <begin position="358"/>
        <end position="381"/>
    </location>
</feature>
<dbReference type="CDD" id="cd06173">
    <property type="entry name" value="MFS_MefA_like"/>
    <property type="match status" value="1"/>
</dbReference>
<keyword evidence="3" id="KW-1003">Cell membrane</keyword>
<reference evidence="9 10" key="1">
    <citation type="submission" date="2019-05" db="EMBL/GenBank/DDBJ databases">
        <title>Microbulbifer harenosus sp. nov., an alginate-degrading bacterium isolated from coastal sand.</title>
        <authorList>
            <person name="Huang H."/>
            <person name="Mo K."/>
            <person name="Bao S."/>
        </authorList>
    </citation>
    <scope>NUCLEOTIDE SEQUENCE [LARGE SCALE GENOMIC DNA]</scope>
    <source>
        <strain evidence="9 10">HB161719</strain>
    </source>
</reference>
<evidence type="ECO:0000256" key="4">
    <source>
        <dbReference type="ARBA" id="ARBA00022692"/>
    </source>
</evidence>
<sequence>MNDSLFGKRDFVLHWASTAIAQVGSFFSFVALPWLALNLTENDPVIMAAVMALVSLPQGLFILFGGALADRLSPLRVLLVTRGLFFILMLSMAVLVYYESFPLWALFLYSPALGILGGFSVPAAQSVLPSLIPSVMLGRANAMVVATTQLAQTLGPMLGGWLIWFTQQTVGEQSGKHAGLAMAFAVDAFTLLASLMFMQFMRAAPAAQISCTHGLWEMFYDGVRFCWSDHAMRVVLGYLVLISFCLHGPLMTSIPIFTKVDLGLEAEAYGTLYAMIGLGTLAGAGFAFSRKFTNSQMGLLVLCCDLGAGTALFFLGNQTNHWVAAMFLILIGFCTGTMMVAGTTWFQLRTPGPYMGRVMSLLMFAIAGLIPVSTGITGYLIELYSAGTAMNIAGALMITFAAVGLAIPYIRNMGLLPGPVAQPATQEAHAQ</sequence>
<evidence type="ECO:0000256" key="7">
    <source>
        <dbReference type="SAM" id="Phobius"/>
    </source>
</evidence>
<dbReference type="SUPFAM" id="SSF103473">
    <property type="entry name" value="MFS general substrate transporter"/>
    <property type="match status" value="1"/>
</dbReference>
<feature type="transmembrane region" description="Helical" evidence="7">
    <location>
        <begin position="104"/>
        <end position="128"/>
    </location>
</feature>
<dbReference type="RefSeq" id="WP_138236859.1">
    <property type="nucleotide sequence ID" value="NZ_CP185860.1"/>
</dbReference>
<gene>
    <name evidence="9" type="ORF">FDY93_16520</name>
</gene>
<dbReference type="EMBL" id="VANI01000018">
    <property type="protein sequence ID" value="TLM75288.1"/>
    <property type="molecule type" value="Genomic_DNA"/>
</dbReference>
<feature type="transmembrane region" description="Helical" evidence="7">
    <location>
        <begin position="322"/>
        <end position="346"/>
    </location>
</feature>
<keyword evidence="6 7" id="KW-0472">Membrane</keyword>
<evidence type="ECO:0000313" key="10">
    <source>
        <dbReference type="Proteomes" id="UP000306791"/>
    </source>
</evidence>
<comment type="subcellular location">
    <subcellularLocation>
        <location evidence="1">Cell membrane</location>
        <topology evidence="1">Multi-pass membrane protein</topology>
    </subcellularLocation>
</comment>
<feature type="domain" description="Major facilitator superfamily (MFS) profile" evidence="8">
    <location>
        <begin position="1"/>
        <end position="411"/>
    </location>
</feature>
<feature type="transmembrane region" description="Helical" evidence="7">
    <location>
        <begin position="234"/>
        <end position="257"/>
    </location>
</feature>
<dbReference type="InterPro" id="IPR010290">
    <property type="entry name" value="TM_effector"/>
</dbReference>
<dbReference type="Pfam" id="PF05977">
    <property type="entry name" value="MFS_3"/>
    <property type="match status" value="1"/>
</dbReference>
<feature type="transmembrane region" description="Helical" evidence="7">
    <location>
        <begin position="46"/>
        <end position="65"/>
    </location>
</feature>
<feature type="transmembrane region" description="Helical" evidence="7">
    <location>
        <begin position="77"/>
        <end position="98"/>
    </location>
</feature>
<name>A0ABY2UEB5_9GAMM</name>
<proteinExistence type="predicted"/>
<evidence type="ECO:0000256" key="2">
    <source>
        <dbReference type="ARBA" id="ARBA00022448"/>
    </source>
</evidence>
<dbReference type="InterPro" id="IPR036259">
    <property type="entry name" value="MFS_trans_sf"/>
</dbReference>
<keyword evidence="4 7" id="KW-0812">Transmembrane</keyword>
<feature type="transmembrane region" description="Helical" evidence="7">
    <location>
        <begin position="297"/>
        <end position="316"/>
    </location>
</feature>
<dbReference type="PROSITE" id="PS50850">
    <property type="entry name" value="MFS"/>
    <property type="match status" value="1"/>
</dbReference>
<evidence type="ECO:0000256" key="5">
    <source>
        <dbReference type="ARBA" id="ARBA00022989"/>
    </source>
</evidence>
<evidence type="ECO:0000313" key="9">
    <source>
        <dbReference type="EMBL" id="TLM75288.1"/>
    </source>
</evidence>
<feature type="transmembrane region" description="Helical" evidence="7">
    <location>
        <begin position="177"/>
        <end position="198"/>
    </location>
</feature>
<feature type="transmembrane region" description="Helical" evidence="7">
    <location>
        <begin position="140"/>
        <end position="165"/>
    </location>
</feature>
<evidence type="ECO:0000259" key="8">
    <source>
        <dbReference type="PROSITE" id="PS50850"/>
    </source>
</evidence>
<protein>
    <submittedName>
        <fullName evidence="9">MFS transporter</fullName>
    </submittedName>
</protein>
<keyword evidence="5 7" id="KW-1133">Transmembrane helix</keyword>
<dbReference type="Gene3D" id="1.20.1250.20">
    <property type="entry name" value="MFS general substrate transporter like domains"/>
    <property type="match status" value="1"/>
</dbReference>
<dbReference type="PANTHER" id="PTHR23513">
    <property type="entry name" value="INTEGRAL MEMBRANE EFFLUX PROTEIN-RELATED"/>
    <property type="match status" value="1"/>
</dbReference>
<feature type="transmembrane region" description="Helical" evidence="7">
    <location>
        <begin position="387"/>
        <end position="410"/>
    </location>
</feature>
<evidence type="ECO:0000256" key="1">
    <source>
        <dbReference type="ARBA" id="ARBA00004651"/>
    </source>
</evidence>
<accession>A0ABY2UEB5</accession>
<keyword evidence="2" id="KW-0813">Transport</keyword>
<dbReference type="Proteomes" id="UP000306791">
    <property type="component" value="Unassembled WGS sequence"/>
</dbReference>
<evidence type="ECO:0000256" key="3">
    <source>
        <dbReference type="ARBA" id="ARBA00022475"/>
    </source>
</evidence>
<dbReference type="InterPro" id="IPR020846">
    <property type="entry name" value="MFS_dom"/>
</dbReference>
<comment type="caution">
    <text evidence="9">The sequence shown here is derived from an EMBL/GenBank/DDBJ whole genome shotgun (WGS) entry which is preliminary data.</text>
</comment>